<reference evidence="8 9" key="1">
    <citation type="submission" date="2019-04" db="EMBL/GenBank/DDBJ databases">
        <authorList>
            <consortium name="DOE Joint Genome Institute"/>
            <person name="Mondo S."/>
            <person name="Kjaerbolling I."/>
            <person name="Vesth T."/>
            <person name="Frisvad J.C."/>
            <person name="Nybo J.L."/>
            <person name="Theobald S."/>
            <person name="Kildgaard S."/>
            <person name="Isbrandt T."/>
            <person name="Kuo A."/>
            <person name="Sato A."/>
            <person name="Lyhne E.K."/>
            <person name="Kogle M.E."/>
            <person name="Wiebenga A."/>
            <person name="Kun R.S."/>
            <person name="Lubbers R.J."/>
            <person name="Makela M.R."/>
            <person name="Barry K."/>
            <person name="Chovatia M."/>
            <person name="Clum A."/>
            <person name="Daum C."/>
            <person name="Haridas S."/>
            <person name="He G."/>
            <person name="LaButti K."/>
            <person name="Lipzen A."/>
            <person name="Riley R."/>
            <person name="Salamov A."/>
            <person name="Simmons B.A."/>
            <person name="Magnuson J.K."/>
            <person name="Henrissat B."/>
            <person name="Mortensen U.H."/>
            <person name="Larsen T.O."/>
            <person name="Devries R.P."/>
            <person name="Grigoriev I.V."/>
            <person name="Machida M."/>
            <person name="Baker S.E."/>
            <person name="Andersen M.R."/>
            <person name="Cantor M.N."/>
            <person name="Hua S.X."/>
        </authorList>
    </citation>
    <scope>NUCLEOTIDE SEQUENCE [LARGE SCALE GENOMIC DNA]</scope>
    <source>
        <strain evidence="8 9">CBS 117616</strain>
    </source>
</reference>
<sequence>MENKYDILIVGAGPVGLMLSACLLRLGPYKIKHIDDRAEPTNVGRADGIQARTLDVLEELGLKDKIMSHKPALLSEVAFWNASKTSQGICRTGKSTGYPAFIRTRHPFTTILHQGKIERIFLDDLKDRNVEVQRPWTIEAVRIDMSNSEYPVETEVATVDGCQRTTVRSKYVFGADGARSRVRELLGIPMVYRDPTIHIWGVIDGVIESDFPDIQIKCTIRSDAGSAMIIPQTGDRVRVYVQLSPRREQGLPTLASQSEIQETARSILSPYCIRWKCVDWHSMYRIGQGVATTYAVKQHIFIGGDACHTHSPKAGQGMNYGFLDAHNLAWKLHLVETGFMQRTLLQTYEDERKQAASRLIEFDATYAGLFSSQQVSNEVAHRTEFMRVFKQNCLLTSGYGVSYPPNSLICPPAKQDRATSISVSCIPGQIFPLATVTRVHDTRVVNLEQEISFNGSFRIYVFAGKPSATRQVINELAENQASKASQLLQNIGHAYVRESNSYSPFFAYFFIFNACRSLLAPETCLPSYFLPYQHHLYADEQPTMEIAGAAHLGMGIDPTEGGLVVVRPDGYIGCVSPLTAGFGAVAALNQYFERIHGHISNA</sequence>
<evidence type="ECO:0000256" key="4">
    <source>
        <dbReference type="ARBA" id="ARBA00023002"/>
    </source>
</evidence>
<dbReference type="EMBL" id="ML735701">
    <property type="protein sequence ID" value="KAE8421361.1"/>
    <property type="molecule type" value="Genomic_DNA"/>
</dbReference>
<dbReference type="InterPro" id="IPR050641">
    <property type="entry name" value="RIFMO-like"/>
</dbReference>
<dbReference type="CDD" id="cd02979">
    <property type="entry name" value="PHOX_C"/>
    <property type="match status" value="1"/>
</dbReference>
<dbReference type="SUPFAM" id="SSF54373">
    <property type="entry name" value="FAD-linked reductases, C-terminal domain"/>
    <property type="match status" value="1"/>
</dbReference>
<dbReference type="PANTHER" id="PTHR43004">
    <property type="entry name" value="TRK SYSTEM POTASSIUM UPTAKE PROTEIN"/>
    <property type="match status" value="1"/>
</dbReference>
<dbReference type="InterPro" id="IPR036188">
    <property type="entry name" value="FAD/NAD-bd_sf"/>
</dbReference>
<accession>A0ABQ6WWA6</accession>
<dbReference type="Gene3D" id="3.40.30.20">
    <property type="match status" value="1"/>
</dbReference>
<dbReference type="PROSITE" id="PS51257">
    <property type="entry name" value="PROKAR_LIPOPROTEIN"/>
    <property type="match status" value="1"/>
</dbReference>
<dbReference type="SUPFAM" id="SSF51905">
    <property type="entry name" value="FAD/NAD(P)-binding domain"/>
    <property type="match status" value="1"/>
</dbReference>
<name>A0ABQ6WWA6_9EURO</name>
<keyword evidence="3" id="KW-0274">FAD</keyword>
<dbReference type="Pfam" id="PF01494">
    <property type="entry name" value="FAD_binding_3"/>
    <property type="match status" value="1"/>
</dbReference>
<evidence type="ECO:0000256" key="5">
    <source>
        <dbReference type="SAM" id="Phobius"/>
    </source>
</evidence>
<evidence type="ECO:0000256" key="3">
    <source>
        <dbReference type="ARBA" id="ARBA00022827"/>
    </source>
</evidence>
<keyword evidence="9" id="KW-1185">Reference proteome</keyword>
<dbReference type="SUPFAM" id="SSF52833">
    <property type="entry name" value="Thioredoxin-like"/>
    <property type="match status" value="1"/>
</dbReference>
<dbReference type="InterPro" id="IPR002938">
    <property type="entry name" value="FAD-bd"/>
</dbReference>
<dbReference type="InterPro" id="IPR012941">
    <property type="entry name" value="Phe_hydrox_C_dim_dom"/>
</dbReference>
<feature type="domain" description="Phenol hydroxylase-like C-terminal dimerisation" evidence="7">
    <location>
        <begin position="401"/>
        <end position="595"/>
    </location>
</feature>
<dbReference type="Proteomes" id="UP000325395">
    <property type="component" value="Unassembled WGS sequence"/>
</dbReference>
<dbReference type="PRINTS" id="PR00420">
    <property type="entry name" value="RNGMNOXGNASE"/>
</dbReference>
<dbReference type="Gene3D" id="3.50.50.60">
    <property type="entry name" value="FAD/NAD(P)-binding domain"/>
    <property type="match status" value="1"/>
</dbReference>
<evidence type="ECO:0000259" key="6">
    <source>
        <dbReference type="Pfam" id="PF01494"/>
    </source>
</evidence>
<evidence type="ECO:0000313" key="8">
    <source>
        <dbReference type="EMBL" id="KAE8421361.1"/>
    </source>
</evidence>
<keyword evidence="5" id="KW-1133">Transmembrane helix</keyword>
<evidence type="ECO:0000259" key="7">
    <source>
        <dbReference type="Pfam" id="PF07976"/>
    </source>
</evidence>
<organism evidence="8 9">
    <name type="scientific">Aspergillus pseudocaelatus</name>
    <dbReference type="NCBI Taxonomy" id="1825620"/>
    <lineage>
        <taxon>Eukaryota</taxon>
        <taxon>Fungi</taxon>
        <taxon>Dikarya</taxon>
        <taxon>Ascomycota</taxon>
        <taxon>Pezizomycotina</taxon>
        <taxon>Eurotiomycetes</taxon>
        <taxon>Eurotiomycetidae</taxon>
        <taxon>Eurotiales</taxon>
        <taxon>Aspergillaceae</taxon>
        <taxon>Aspergillus</taxon>
        <taxon>Aspergillus subgen. Circumdati</taxon>
    </lineage>
</organism>
<comment type="similarity">
    <text evidence="1">Belongs to the PheA/TfdB FAD monooxygenase family.</text>
</comment>
<keyword evidence="5" id="KW-0812">Transmembrane</keyword>
<evidence type="ECO:0000313" key="9">
    <source>
        <dbReference type="Proteomes" id="UP000325395"/>
    </source>
</evidence>
<keyword evidence="5" id="KW-0472">Membrane</keyword>
<dbReference type="PANTHER" id="PTHR43004:SF7">
    <property type="entry name" value="P-HYDROXYBENZOATE-M-HYDROXYLASE"/>
    <property type="match status" value="1"/>
</dbReference>
<dbReference type="InterPro" id="IPR038220">
    <property type="entry name" value="PHOX_C_sf"/>
</dbReference>
<evidence type="ECO:0000256" key="1">
    <source>
        <dbReference type="ARBA" id="ARBA00007801"/>
    </source>
</evidence>
<dbReference type="InterPro" id="IPR036249">
    <property type="entry name" value="Thioredoxin-like_sf"/>
</dbReference>
<gene>
    <name evidence="8" type="ORF">BDV36DRAFT_280688</name>
</gene>
<dbReference type="Pfam" id="PF07976">
    <property type="entry name" value="Phe_hydrox_dim"/>
    <property type="match status" value="1"/>
</dbReference>
<dbReference type="Gene3D" id="3.30.9.10">
    <property type="entry name" value="D-Amino Acid Oxidase, subunit A, domain 2"/>
    <property type="match status" value="1"/>
</dbReference>
<keyword evidence="4" id="KW-0560">Oxidoreductase</keyword>
<evidence type="ECO:0000256" key="2">
    <source>
        <dbReference type="ARBA" id="ARBA00022630"/>
    </source>
</evidence>
<keyword evidence="2" id="KW-0285">Flavoprotein</keyword>
<protein>
    <submittedName>
        <fullName evidence="8">FAD binding domain-containing protein</fullName>
    </submittedName>
</protein>
<feature type="transmembrane region" description="Helical" evidence="5">
    <location>
        <begin position="7"/>
        <end position="27"/>
    </location>
</feature>
<proteinExistence type="inferred from homology"/>
<feature type="domain" description="FAD-binding" evidence="6">
    <location>
        <begin position="5"/>
        <end position="362"/>
    </location>
</feature>